<dbReference type="GO" id="GO:0003723">
    <property type="term" value="F:RNA binding"/>
    <property type="evidence" value="ECO:0007669"/>
    <property type="project" value="TreeGrafter"/>
</dbReference>
<dbReference type="InterPro" id="IPR031801">
    <property type="entry name" value="VIR_N"/>
</dbReference>
<name>A0A7R9M5S6_9ACAR</name>
<evidence type="ECO:0000313" key="9">
    <source>
        <dbReference type="Proteomes" id="UP000728032"/>
    </source>
</evidence>
<feature type="compositionally biased region" description="Low complexity" evidence="6">
    <location>
        <begin position="1469"/>
        <end position="1478"/>
    </location>
</feature>
<accession>A0A7R9M5S6</accession>
<dbReference type="GO" id="GO:0008380">
    <property type="term" value="P:RNA splicing"/>
    <property type="evidence" value="ECO:0007669"/>
    <property type="project" value="UniProtKB-KW"/>
</dbReference>
<comment type="subcellular location">
    <subcellularLocation>
        <location evidence="1">Nucleus</location>
    </subcellularLocation>
</comment>
<dbReference type="GO" id="GO:0005634">
    <property type="term" value="C:nucleus"/>
    <property type="evidence" value="ECO:0007669"/>
    <property type="project" value="UniProtKB-SubCell"/>
</dbReference>
<dbReference type="PANTHER" id="PTHR23185:SF0">
    <property type="entry name" value="PROTEIN VIRILIZER HOMOLOG"/>
    <property type="match status" value="1"/>
</dbReference>
<feature type="compositionally biased region" description="Basic residues" evidence="6">
    <location>
        <begin position="294"/>
        <end position="310"/>
    </location>
</feature>
<evidence type="ECO:0000256" key="3">
    <source>
        <dbReference type="ARBA" id="ARBA00022664"/>
    </source>
</evidence>
<evidence type="ECO:0000256" key="5">
    <source>
        <dbReference type="ARBA" id="ARBA00023242"/>
    </source>
</evidence>
<keyword evidence="5" id="KW-0539">Nucleus</keyword>
<evidence type="ECO:0000256" key="6">
    <source>
        <dbReference type="SAM" id="MobiDB-lite"/>
    </source>
</evidence>
<dbReference type="GO" id="GO:0036396">
    <property type="term" value="C:RNA N6-methyladenosine methyltransferase complex"/>
    <property type="evidence" value="ECO:0007669"/>
    <property type="project" value="TreeGrafter"/>
</dbReference>
<reference evidence="8" key="1">
    <citation type="submission" date="2020-11" db="EMBL/GenBank/DDBJ databases">
        <authorList>
            <person name="Tran Van P."/>
        </authorList>
    </citation>
    <scope>NUCLEOTIDE SEQUENCE</scope>
</reference>
<sequence>MAEDFELLFFDTFSQTDGPDGPNLGLVQFPNPIIIKEIRVIPLGARVEADFPGGLRLGATNPSSFELEFFINDLTKGNACTFLDIGCLDYQQNVSIKFVPKELIPTDGLILRGMYSTLTLSVFGCIADISRIIADDTQQASDVVSDHVFKEETNFVDELPTDCLSISDSVCDRIDELKVNQIIKTLTETSDDSYKKRRSPTLSRKGDRHESRASSQCSDISDRRKRDKPIEIITQRTHHRFRDNKTHHNRKSSYVSKRKSRSRSKSKSRSNTPNSLKRRYVHRTPSSPFDKSPKRSPKRYYRSPPRRHRSPSVSSHSPLHSIKTISNSSLSPPSRPPSPSRHRSLTKSPLLAAFNRLESNDTKEVNKTEVKPIDDSLAFEDSELFEPLSPEDSLSEIAEKISDDENLDQIIGEDAVSDSQSKDDFEEISSEEEYEDFPSNAENDLLMDFSEYDLSSYSDFGAFNPFQCEFTALQSLRDPSLSNFDLSEMSDTFESANESKVIDLVNSVEDIRNDKWVEVVEQISIEINKCLIKDELLIKTLIDFVVDGIDFELAMKQMITAYKVRHMKAGIKLLIALSQTSEQILNKILDLNLTHTLLELYNRPYMTIPVRLLIIRGIDVICDWPSGVEHILDGKPTASQTCYQLLLDLLVEKPSTRIVVSLTSLLKKIHLFEILKYLSKACEEPNTEPSNEDSIAICLNEISMTYKNANNLLSQPFRSLPTTKQFEMKTSPYDSYKAVYKYFKRNNTVECLTSILSAKSNCSADAFDSALDLLNSLSNASHGLRFLLSCDTINSTNNLYKILTQQCDDSETPLQTIALKLIYRLQVLQLIDLIFGFHITHERSKTVTFKDNFDDPDLVATLHSLYTMLFTGIGRDAVVHVLTSETNFDAILPFICLAGDKEKESMISKLVSCGCALELCLVSLQLIDANLMTFLDSYGQILLKVCENESIPKLQAIANWLSPIKNVSYNLYTENTFKTLMSVIKKHYESVRDSPDNSLFTISPELITTLRILQTLCLPSESVSEMDIQLKYRYAIIEILSFDDFTDISPIPVLLRLYSVLALVPTSAPTQLLIVSIAQQIQYEISEILLIYTELYISGSESDEAINKSVWTKMAKHVIDYTLSSPLTFIHGLTLLSDVLPQPLPLLVKQPMLNHEVLKTVNFRKLWSLHLHVLNDRIEELVSNFITSNLQPIQILLKRVCIQLCDLSALTVTTVAKSIFDSLVSSLETFHYSTNDLRNVVICPTVRILNVIQDLSTNIPFRIGFVTHLRNSIQKEDKSAPILTRLQSVFNKTVQINSNEFINFILQPNADSDVLTPEVNNANTTDVNNKTENNSNETNVLNTESLSNYFANRSVFVLEDDPLVPEWLSVATDESEQIDSADAMKMDLIELSTKYFGAEFDIRANLEKYWSEPMSETQSKENDISEKTLQLPFIRNTPKENVVNLNKRMQGSRGRGRSFTRLNDPFRSRPPNTSRPPSMHVDDFVALERNDSNPKRTNNKEFIRQNNRGMNATMRSFGPNQRSSNGNTYRQSPSSARNVTDRYNSRDLYALSSNRVNKSDSNLPLRWTKIGANRYDFRYPQYPRSFNPR</sequence>
<dbReference type="OrthoDB" id="6427812at2759"/>
<dbReference type="GO" id="GO:0006397">
    <property type="term" value="P:mRNA processing"/>
    <property type="evidence" value="ECO:0007669"/>
    <property type="project" value="UniProtKB-KW"/>
</dbReference>
<feature type="region of interest" description="Disordered" evidence="6">
    <location>
        <begin position="1448"/>
        <end position="1480"/>
    </location>
</feature>
<evidence type="ECO:0000256" key="4">
    <source>
        <dbReference type="ARBA" id="ARBA00023187"/>
    </source>
</evidence>
<feature type="compositionally biased region" description="Basic residues" evidence="6">
    <location>
        <begin position="236"/>
        <end position="268"/>
    </location>
</feature>
<evidence type="ECO:0000259" key="7">
    <source>
        <dbReference type="Pfam" id="PF15912"/>
    </source>
</evidence>
<dbReference type="EMBL" id="OC922340">
    <property type="protein sequence ID" value="CAD7654111.1"/>
    <property type="molecule type" value="Genomic_DNA"/>
</dbReference>
<feature type="compositionally biased region" description="Polar residues" evidence="6">
    <location>
        <begin position="1508"/>
        <end position="1538"/>
    </location>
</feature>
<evidence type="ECO:0000313" key="8">
    <source>
        <dbReference type="EMBL" id="CAD7654111.1"/>
    </source>
</evidence>
<gene>
    <name evidence="8" type="ORF">ONB1V03_LOCUS10761</name>
</gene>
<keyword evidence="9" id="KW-1185">Reference proteome</keyword>
<evidence type="ECO:0000256" key="2">
    <source>
        <dbReference type="ARBA" id="ARBA00008371"/>
    </source>
</evidence>
<keyword evidence="3" id="KW-0507">mRNA processing</keyword>
<proteinExistence type="inferred from homology"/>
<dbReference type="EMBL" id="CAJPVJ010007515">
    <property type="protein sequence ID" value="CAG2171298.1"/>
    <property type="molecule type" value="Genomic_DNA"/>
</dbReference>
<dbReference type="InterPro" id="IPR026736">
    <property type="entry name" value="Virilizer"/>
</dbReference>
<protein>
    <recommendedName>
        <fullName evidence="7">Virilizer N-terminal domain-containing protein</fullName>
    </recommendedName>
</protein>
<organism evidence="8">
    <name type="scientific">Oppiella nova</name>
    <dbReference type="NCBI Taxonomy" id="334625"/>
    <lineage>
        <taxon>Eukaryota</taxon>
        <taxon>Metazoa</taxon>
        <taxon>Ecdysozoa</taxon>
        <taxon>Arthropoda</taxon>
        <taxon>Chelicerata</taxon>
        <taxon>Arachnida</taxon>
        <taxon>Acari</taxon>
        <taxon>Acariformes</taxon>
        <taxon>Sarcoptiformes</taxon>
        <taxon>Oribatida</taxon>
        <taxon>Brachypylina</taxon>
        <taxon>Oppioidea</taxon>
        <taxon>Oppiidae</taxon>
        <taxon>Oppiella</taxon>
    </lineage>
</organism>
<keyword evidence="4" id="KW-0508">mRNA splicing</keyword>
<feature type="domain" description="Virilizer N-terminal" evidence="7">
    <location>
        <begin position="5"/>
        <end position="139"/>
    </location>
</feature>
<dbReference type="Proteomes" id="UP000728032">
    <property type="component" value="Unassembled WGS sequence"/>
</dbReference>
<evidence type="ECO:0000256" key="1">
    <source>
        <dbReference type="ARBA" id="ARBA00004123"/>
    </source>
</evidence>
<comment type="similarity">
    <text evidence="2">Belongs to the vir family.</text>
</comment>
<feature type="region of interest" description="Disordered" evidence="6">
    <location>
        <begin position="190"/>
        <end position="345"/>
    </location>
</feature>
<dbReference type="Pfam" id="PF15912">
    <property type="entry name" value="VIR_N"/>
    <property type="match status" value="1"/>
</dbReference>
<dbReference type="PANTHER" id="PTHR23185">
    <property type="entry name" value="PROTEIN VIRILIZER HOMOLOG"/>
    <property type="match status" value="1"/>
</dbReference>
<feature type="compositionally biased region" description="Basic and acidic residues" evidence="6">
    <location>
        <begin position="220"/>
        <end position="230"/>
    </location>
</feature>
<feature type="region of interest" description="Disordered" evidence="6">
    <location>
        <begin position="1508"/>
        <end position="1543"/>
    </location>
</feature>